<dbReference type="SUPFAM" id="SSF52540">
    <property type="entry name" value="P-loop containing nucleoside triphosphate hydrolases"/>
    <property type="match status" value="1"/>
</dbReference>
<comment type="subcellular location">
    <subcellularLocation>
        <location evidence="1">Cell membrane</location>
        <topology evidence="1">Multi-pass membrane protein</topology>
    </subcellularLocation>
</comment>
<dbReference type="CDD" id="cd01127">
    <property type="entry name" value="TrwB_TraG_TraD_VirD4"/>
    <property type="match status" value="1"/>
</dbReference>
<dbReference type="InterPro" id="IPR032689">
    <property type="entry name" value="TraG-D_C"/>
</dbReference>
<reference evidence="9" key="1">
    <citation type="journal article" date="2003" name="J. Bacteriol.">
        <title>Sequence of the 165-kilobase catabolic plasmid pAO1 from Arthrobacter nicotinovorans and identification of a pAO1-dependent nicotine uptake system.</title>
        <authorList>
            <person name="Igloi G.L."/>
            <person name="Brandsch R."/>
        </authorList>
    </citation>
    <scope>NUCLEOTIDE SEQUENCE [LARGE SCALE GENOMIC DNA]</scope>
    <source>
        <strain evidence="9">ATCC 49919</strain>
        <plasmid evidence="9">pAO1</plasmid>
    </source>
</reference>
<evidence type="ECO:0000313" key="9">
    <source>
        <dbReference type="EMBL" id="CAD47982.1"/>
    </source>
</evidence>
<dbReference type="InterPro" id="IPR027417">
    <property type="entry name" value="P-loop_NTPase"/>
</dbReference>
<evidence type="ECO:0000256" key="5">
    <source>
        <dbReference type="ARBA" id="ARBA00023136"/>
    </source>
</evidence>
<feature type="transmembrane region" description="Helical" evidence="7">
    <location>
        <begin position="12"/>
        <end position="35"/>
    </location>
</feature>
<organism evidence="9">
    <name type="scientific">Paenarthrobacter nicotinovorans</name>
    <name type="common">Arthrobacter nicotinovorans</name>
    <dbReference type="NCBI Taxonomy" id="29320"/>
    <lineage>
        <taxon>Bacteria</taxon>
        <taxon>Bacillati</taxon>
        <taxon>Actinomycetota</taxon>
        <taxon>Actinomycetes</taxon>
        <taxon>Micrococcales</taxon>
        <taxon>Micrococcaceae</taxon>
        <taxon>Paenarthrobacter</taxon>
    </lineage>
</organism>
<evidence type="ECO:0000256" key="7">
    <source>
        <dbReference type="SAM" id="Phobius"/>
    </source>
</evidence>
<dbReference type="Pfam" id="PF12696">
    <property type="entry name" value="TraG-D_C"/>
    <property type="match status" value="1"/>
</dbReference>
<dbReference type="PANTHER" id="PTHR37937">
    <property type="entry name" value="CONJUGATIVE TRANSFER: DNA TRANSPORT"/>
    <property type="match status" value="1"/>
</dbReference>
<accession>Q8GAE9</accession>
<feature type="transmembrane region" description="Helical" evidence="7">
    <location>
        <begin position="69"/>
        <end position="91"/>
    </location>
</feature>
<keyword evidence="3 7" id="KW-0812">Transmembrane</keyword>
<proteinExistence type="predicted"/>
<dbReference type="EMBL" id="AJ507836">
    <property type="protein sequence ID" value="CAD47982.1"/>
    <property type="molecule type" value="Genomic_DNA"/>
</dbReference>
<feature type="domain" description="TraD/TraG TraM recognition site" evidence="8">
    <location>
        <begin position="412"/>
        <end position="529"/>
    </location>
</feature>
<name>Q8GAE9_PAENI</name>
<feature type="compositionally biased region" description="Polar residues" evidence="6">
    <location>
        <begin position="581"/>
        <end position="594"/>
    </location>
</feature>
<keyword evidence="2" id="KW-1003">Cell membrane</keyword>
<protein>
    <submittedName>
        <fullName evidence="9">Putative conjugative transfer gene complex protein-like protein</fullName>
    </submittedName>
</protein>
<geneLocation type="plasmid" evidence="9">
    <name>pAO1</name>
</geneLocation>
<keyword evidence="4 7" id="KW-1133">Transmembrane helix</keyword>
<evidence type="ECO:0000256" key="2">
    <source>
        <dbReference type="ARBA" id="ARBA00022475"/>
    </source>
</evidence>
<keyword evidence="9" id="KW-0614">Plasmid</keyword>
<evidence type="ECO:0000256" key="3">
    <source>
        <dbReference type="ARBA" id="ARBA00022692"/>
    </source>
</evidence>
<reference evidence="9" key="2">
    <citation type="submission" date="2013-12" db="EMBL/GenBank/DDBJ databases">
        <authorList>
            <person name="Mihasan M."/>
            <person name="Brandsch R."/>
        </authorList>
    </citation>
    <scope>NUCLEOTIDE SEQUENCE</scope>
    <source>
        <strain evidence="9">ATCC 49919</strain>
        <plasmid evidence="9">pAO1</plasmid>
    </source>
</reference>
<sequence length="594" mass="63900">MSAPNRKGIGAGDALLVWLAIGFIVVVGGGTYAALHLGSRWAGIAAPPAHPVDLIAGLVKGRVQWPPEATVVVCIIVGVVLALAVVVLMAWRKGAARRARVDKAARYLGRGKALDAFSERGAAAKAERLGITDNPGIVVGKVVSTGQKFVQSWEDLSLDIWGPRTGKSTSRVMPAILDAPGAVVSTSNKRDVVDGTRGVRETVAPVWVFDPQKIAQEEPGWWWNPLSYVTDEEKAYKLTQHFAVGSRVPGSKPDAYFDPKAEDILSSYFLAAALGGLPITKVYLWVTEQVSQEPIEILREHDYELQYKGLESTLKLADKQRDGIFGTAEKMIQCLKSRNTLRWVAPTGGATVASDARQQFNPHAFAASQETIYILSKEGAGSAAPLTTALTVAIAEAMEERAERSGGRLPQPALFALDELANVVRWAGLPDQFSHYGSKGLIVMGILQSWSQGVELWGEPNMRKIWSAANVKVYGGGVAEEGFLRALSDLIGDYSYINVSVSSGKTGSSRSRQESKERIFDVSNLAELDRGRAVVLASGAPATLVRTMPWYTGPHKDAVEASITKYSPQPEDEPRPVATARATNPWVTGSGSMA</sequence>
<dbReference type="Gene3D" id="3.40.50.300">
    <property type="entry name" value="P-loop containing nucleotide triphosphate hydrolases"/>
    <property type="match status" value="1"/>
</dbReference>
<dbReference type="GO" id="GO:0005886">
    <property type="term" value="C:plasma membrane"/>
    <property type="evidence" value="ECO:0007669"/>
    <property type="project" value="UniProtKB-SubCell"/>
</dbReference>
<keyword evidence="5 7" id="KW-0472">Membrane</keyword>
<dbReference type="AlphaFoldDB" id="Q8GAE9"/>
<evidence type="ECO:0000259" key="8">
    <source>
        <dbReference type="Pfam" id="PF12696"/>
    </source>
</evidence>
<dbReference type="GeneID" id="84020321"/>
<evidence type="ECO:0000256" key="4">
    <source>
        <dbReference type="ARBA" id="ARBA00022989"/>
    </source>
</evidence>
<evidence type="ECO:0000256" key="1">
    <source>
        <dbReference type="ARBA" id="ARBA00004651"/>
    </source>
</evidence>
<dbReference type="InterPro" id="IPR051539">
    <property type="entry name" value="T4SS-coupling_protein"/>
</dbReference>
<dbReference type="PANTHER" id="PTHR37937:SF1">
    <property type="entry name" value="CONJUGATIVE TRANSFER: DNA TRANSPORT"/>
    <property type="match status" value="1"/>
</dbReference>
<evidence type="ECO:0000256" key="6">
    <source>
        <dbReference type="SAM" id="MobiDB-lite"/>
    </source>
</evidence>
<dbReference type="RefSeq" id="WP_016359493.1">
    <property type="nucleotide sequence ID" value="NC_021229.1"/>
</dbReference>
<feature type="region of interest" description="Disordered" evidence="6">
    <location>
        <begin position="566"/>
        <end position="594"/>
    </location>
</feature>